<dbReference type="InterPro" id="IPR020904">
    <property type="entry name" value="Sc_DH/Rdtase_CS"/>
</dbReference>
<accession>A0A7K3LN01</accession>
<keyword evidence="2" id="KW-0560">Oxidoreductase</keyword>
<evidence type="ECO:0000256" key="2">
    <source>
        <dbReference type="ARBA" id="ARBA00023002"/>
    </source>
</evidence>
<dbReference type="CDD" id="cd05233">
    <property type="entry name" value="SDR_c"/>
    <property type="match status" value="1"/>
</dbReference>
<evidence type="ECO:0000313" key="4">
    <source>
        <dbReference type="Proteomes" id="UP000466307"/>
    </source>
</evidence>
<proteinExistence type="inferred from homology"/>
<dbReference type="RefSeq" id="WP_059037206.1">
    <property type="nucleotide sequence ID" value="NZ_JAADZU010000020.1"/>
</dbReference>
<dbReference type="AlphaFoldDB" id="A0A7K3LN01"/>
<reference evidence="3 4" key="1">
    <citation type="submission" date="2020-01" db="EMBL/GenBank/DDBJ databases">
        <title>Investigation of new actinobacteria for the biodesulphurisation of diesel fuel.</title>
        <authorList>
            <person name="Athi Narayanan S.M."/>
        </authorList>
    </citation>
    <scope>NUCLEOTIDE SEQUENCE [LARGE SCALE GENOMIC DNA]</scope>
    <source>
        <strain evidence="3 4">213E</strain>
    </source>
</reference>
<keyword evidence="4" id="KW-1185">Reference proteome</keyword>
<evidence type="ECO:0000256" key="1">
    <source>
        <dbReference type="ARBA" id="ARBA00006484"/>
    </source>
</evidence>
<dbReference type="Pfam" id="PF13561">
    <property type="entry name" value="adh_short_C2"/>
    <property type="match status" value="1"/>
</dbReference>
<name>A0A7K3LN01_9ACTN</name>
<organism evidence="3 4">
    <name type="scientific">Gordonia desulfuricans</name>
    <dbReference type="NCBI Taxonomy" id="89051"/>
    <lineage>
        <taxon>Bacteria</taxon>
        <taxon>Bacillati</taxon>
        <taxon>Actinomycetota</taxon>
        <taxon>Actinomycetes</taxon>
        <taxon>Mycobacteriales</taxon>
        <taxon>Gordoniaceae</taxon>
        <taxon>Gordonia</taxon>
    </lineage>
</organism>
<dbReference type="PRINTS" id="PR00081">
    <property type="entry name" value="GDHRDH"/>
</dbReference>
<protein>
    <submittedName>
        <fullName evidence="3">SDR family oxidoreductase</fullName>
    </submittedName>
</protein>
<dbReference type="Gene3D" id="3.40.50.720">
    <property type="entry name" value="NAD(P)-binding Rossmann-like Domain"/>
    <property type="match status" value="1"/>
</dbReference>
<dbReference type="PRINTS" id="PR00080">
    <property type="entry name" value="SDRFAMILY"/>
</dbReference>
<dbReference type="EMBL" id="JAADZU010000020">
    <property type="protein sequence ID" value="NDK89626.1"/>
    <property type="molecule type" value="Genomic_DNA"/>
</dbReference>
<dbReference type="GO" id="GO:0016616">
    <property type="term" value="F:oxidoreductase activity, acting on the CH-OH group of donors, NAD or NADP as acceptor"/>
    <property type="evidence" value="ECO:0007669"/>
    <property type="project" value="TreeGrafter"/>
</dbReference>
<gene>
    <name evidence="3" type="ORF">GYA93_08555</name>
</gene>
<dbReference type="SUPFAM" id="SSF51735">
    <property type="entry name" value="NAD(P)-binding Rossmann-fold domains"/>
    <property type="match status" value="1"/>
</dbReference>
<dbReference type="PROSITE" id="PS00061">
    <property type="entry name" value="ADH_SHORT"/>
    <property type="match status" value="1"/>
</dbReference>
<sequence>MSTGRLAGKTAIVTGAGSFEDGLGNGKATAILMAREGARVLLVDNRIEAAEVTAAAIAEEGGEAAVFEADVANEADVKALVADAVRRWGRIDILDNNVGIEAWGRIGEITDEQWDRVFRINVTGSMYTARHVIPVMAAEGGGSIINISSTASRKGGGLATYAASKGAIEAMTRALALDHGRENIRVNCIQPGAVYTPHAWAKGVRPDQDDAPMADWMREARKNAAPLGVEGTGWDIGYAALFLATDEARFITGVTLPVDGGLVL</sequence>
<dbReference type="GO" id="GO:0006633">
    <property type="term" value="P:fatty acid biosynthetic process"/>
    <property type="evidence" value="ECO:0007669"/>
    <property type="project" value="TreeGrafter"/>
</dbReference>
<dbReference type="FunFam" id="3.40.50.720:FF:000084">
    <property type="entry name" value="Short-chain dehydrogenase reductase"/>
    <property type="match status" value="1"/>
</dbReference>
<dbReference type="Proteomes" id="UP000466307">
    <property type="component" value="Unassembled WGS sequence"/>
</dbReference>
<dbReference type="NCBIfam" id="NF005559">
    <property type="entry name" value="PRK07231.1"/>
    <property type="match status" value="1"/>
</dbReference>
<dbReference type="GO" id="GO:0048038">
    <property type="term" value="F:quinone binding"/>
    <property type="evidence" value="ECO:0007669"/>
    <property type="project" value="TreeGrafter"/>
</dbReference>
<comment type="similarity">
    <text evidence="1">Belongs to the short-chain dehydrogenases/reductases (SDR) family.</text>
</comment>
<dbReference type="PANTHER" id="PTHR42760">
    <property type="entry name" value="SHORT-CHAIN DEHYDROGENASES/REDUCTASES FAMILY MEMBER"/>
    <property type="match status" value="1"/>
</dbReference>
<evidence type="ECO:0000313" key="3">
    <source>
        <dbReference type="EMBL" id="NDK89626.1"/>
    </source>
</evidence>
<dbReference type="InterPro" id="IPR002347">
    <property type="entry name" value="SDR_fam"/>
</dbReference>
<dbReference type="PANTHER" id="PTHR42760:SF122">
    <property type="entry name" value="NAD(P)-BINDING PROTEIN"/>
    <property type="match status" value="1"/>
</dbReference>
<comment type="caution">
    <text evidence="3">The sequence shown here is derived from an EMBL/GenBank/DDBJ whole genome shotgun (WGS) entry which is preliminary data.</text>
</comment>
<dbReference type="InterPro" id="IPR036291">
    <property type="entry name" value="NAD(P)-bd_dom_sf"/>
</dbReference>